<evidence type="ECO:0000256" key="1">
    <source>
        <dbReference type="ARBA" id="ARBA00022490"/>
    </source>
</evidence>
<dbReference type="GO" id="GO:0044183">
    <property type="term" value="F:protein folding chaperone"/>
    <property type="evidence" value="ECO:0007669"/>
    <property type="project" value="TreeGrafter"/>
</dbReference>
<comment type="caution">
    <text evidence="6">The sequence shown here is derived from an EMBL/GenBank/DDBJ whole genome shotgun (WGS) entry which is preliminary data.</text>
</comment>
<accession>A0A6I3S0L7</accession>
<keyword evidence="1" id="KW-0963">Cytoplasm</keyword>
<dbReference type="InterPro" id="IPR016154">
    <property type="entry name" value="Heat_shock_Hsp33_C"/>
</dbReference>
<organism evidence="6 7">
    <name type="scientific">Parasutterella excrementihominis</name>
    <dbReference type="NCBI Taxonomy" id="487175"/>
    <lineage>
        <taxon>Bacteria</taxon>
        <taxon>Pseudomonadati</taxon>
        <taxon>Pseudomonadota</taxon>
        <taxon>Betaproteobacteria</taxon>
        <taxon>Burkholderiales</taxon>
        <taxon>Sutterellaceae</taxon>
        <taxon>Parasutterella</taxon>
    </lineage>
</organism>
<dbReference type="GeneID" id="43347648"/>
<evidence type="ECO:0000256" key="3">
    <source>
        <dbReference type="ARBA" id="ARBA00023157"/>
    </source>
</evidence>
<dbReference type="SUPFAM" id="SSF118352">
    <property type="entry name" value="HSP33 redox switch-like"/>
    <property type="match status" value="1"/>
</dbReference>
<keyword evidence="4" id="KW-0143">Chaperone</keyword>
<dbReference type="GO" id="GO:0005737">
    <property type="term" value="C:cytoplasm"/>
    <property type="evidence" value="ECO:0007669"/>
    <property type="project" value="InterPro"/>
</dbReference>
<dbReference type="GO" id="GO:0042026">
    <property type="term" value="P:protein refolding"/>
    <property type="evidence" value="ECO:0007669"/>
    <property type="project" value="TreeGrafter"/>
</dbReference>
<sequence length="316" mass="35261">MTENKKENLNNRMIKFLFEGAPVRGACVQMAEEWQEMIKFHHYPENVAALLGQFTAGALLLSSTIKFEGSLILQVKGSGPIAFIYAEVRNPMSVRAMAEIREGAEIKPEMDLQELINKDGKGLCALILDPKDRRPGVQPYQGMVSLESNSVAENLENYMAKSEQLETKLYLAADSKKLGGLVIQKMPSVGGNVSEISDPDAWGRILQLAHTVTKDELLNVPATDVLHRLFWQEKLVPVAETDITFECNCSRDKTDSMLLQLGKQECMDILKAEGKIEVNCRFCNRKQVYTPEEVEALFVEPNIDAAAMGTDPKRPQ</sequence>
<dbReference type="Gene3D" id="3.55.30.10">
    <property type="entry name" value="Hsp33 domain"/>
    <property type="match status" value="1"/>
</dbReference>
<dbReference type="InterPro" id="IPR016153">
    <property type="entry name" value="Heat_shock_Hsp33_N"/>
</dbReference>
<dbReference type="InterPro" id="IPR000397">
    <property type="entry name" value="Heat_shock_Hsp33"/>
</dbReference>
<dbReference type="RefSeq" id="WP_008863297.1">
    <property type="nucleotide sequence ID" value="NZ_CAJUON010000013.1"/>
</dbReference>
<dbReference type="PIRSF" id="PIRSF005261">
    <property type="entry name" value="Heat_shock_Hsp33"/>
    <property type="match status" value="1"/>
</dbReference>
<dbReference type="AlphaFoldDB" id="A0A6I3S0L7"/>
<dbReference type="EMBL" id="WNCL01000014">
    <property type="protein sequence ID" value="MTU43203.1"/>
    <property type="molecule type" value="Genomic_DNA"/>
</dbReference>
<dbReference type="SUPFAM" id="SSF64397">
    <property type="entry name" value="Hsp33 domain"/>
    <property type="match status" value="1"/>
</dbReference>
<keyword evidence="3" id="KW-1015">Disulfide bond</keyword>
<evidence type="ECO:0000256" key="4">
    <source>
        <dbReference type="ARBA" id="ARBA00023186"/>
    </source>
</evidence>
<evidence type="ECO:0000313" key="7">
    <source>
        <dbReference type="Proteomes" id="UP000462362"/>
    </source>
</evidence>
<dbReference type="InterPro" id="IPR023212">
    <property type="entry name" value="Hsp33_helix_hairpin_bin_dom_sf"/>
</dbReference>
<keyword evidence="2" id="KW-0862">Zinc</keyword>
<name>A0A6I3S0L7_9BURK</name>
<proteinExistence type="predicted"/>
<dbReference type="Pfam" id="PF01430">
    <property type="entry name" value="HSP33"/>
    <property type="match status" value="1"/>
</dbReference>
<evidence type="ECO:0000256" key="5">
    <source>
        <dbReference type="ARBA" id="ARBA00023284"/>
    </source>
</evidence>
<protein>
    <submittedName>
        <fullName evidence="6">Hsp33 family molecular chaperone HslO</fullName>
    </submittedName>
</protein>
<reference evidence="6 7" key="1">
    <citation type="journal article" date="2019" name="Nat. Med.">
        <title>A library of human gut bacterial isolates paired with longitudinal multiomics data enables mechanistic microbiome research.</title>
        <authorList>
            <person name="Poyet M."/>
            <person name="Groussin M."/>
            <person name="Gibbons S.M."/>
            <person name="Avila-Pacheco J."/>
            <person name="Jiang X."/>
            <person name="Kearney S.M."/>
            <person name="Perrotta A.R."/>
            <person name="Berdy B."/>
            <person name="Zhao S."/>
            <person name="Lieberman T.D."/>
            <person name="Swanson P.K."/>
            <person name="Smith M."/>
            <person name="Roesemann S."/>
            <person name="Alexander J.E."/>
            <person name="Rich S.A."/>
            <person name="Livny J."/>
            <person name="Vlamakis H."/>
            <person name="Clish C."/>
            <person name="Bullock K."/>
            <person name="Deik A."/>
            <person name="Scott J."/>
            <person name="Pierce K.A."/>
            <person name="Xavier R.J."/>
            <person name="Alm E.J."/>
        </authorList>
    </citation>
    <scope>NUCLEOTIDE SEQUENCE [LARGE SCALE GENOMIC DNA]</scope>
    <source>
        <strain evidence="6 7">BIOML-A2</strain>
    </source>
</reference>
<dbReference type="Gene3D" id="3.90.1280.10">
    <property type="entry name" value="HSP33 redox switch-like"/>
    <property type="match status" value="1"/>
</dbReference>
<dbReference type="CDD" id="cd00498">
    <property type="entry name" value="Hsp33"/>
    <property type="match status" value="1"/>
</dbReference>
<evidence type="ECO:0000256" key="2">
    <source>
        <dbReference type="ARBA" id="ARBA00022833"/>
    </source>
</evidence>
<dbReference type="PANTHER" id="PTHR30111:SF1">
    <property type="entry name" value="33 KDA CHAPERONIN"/>
    <property type="match status" value="1"/>
</dbReference>
<evidence type="ECO:0000313" key="6">
    <source>
        <dbReference type="EMBL" id="MTU43203.1"/>
    </source>
</evidence>
<gene>
    <name evidence="6" type="ORF">GMD42_06120</name>
</gene>
<dbReference type="PANTHER" id="PTHR30111">
    <property type="entry name" value="33 KDA CHAPERONIN"/>
    <property type="match status" value="1"/>
</dbReference>
<keyword evidence="5" id="KW-0676">Redox-active center</keyword>
<dbReference type="Proteomes" id="UP000462362">
    <property type="component" value="Unassembled WGS sequence"/>
</dbReference>
<dbReference type="GO" id="GO:0051082">
    <property type="term" value="F:unfolded protein binding"/>
    <property type="evidence" value="ECO:0007669"/>
    <property type="project" value="InterPro"/>
</dbReference>
<dbReference type="Gene3D" id="1.10.287.480">
    <property type="entry name" value="helix hairpin bin"/>
    <property type="match status" value="1"/>
</dbReference>